<dbReference type="PANTHER" id="PTHR45527:SF1">
    <property type="entry name" value="FATTY ACID SYNTHASE"/>
    <property type="match status" value="1"/>
</dbReference>
<dbReference type="PROSITE" id="PS00455">
    <property type="entry name" value="AMP_BINDING"/>
    <property type="match status" value="1"/>
</dbReference>
<dbReference type="InterPro" id="IPR010071">
    <property type="entry name" value="AA_adenyl_dom"/>
</dbReference>
<dbReference type="GO" id="GO:0031177">
    <property type="term" value="F:phosphopantetheine binding"/>
    <property type="evidence" value="ECO:0007669"/>
    <property type="project" value="TreeGrafter"/>
</dbReference>
<dbReference type="GO" id="GO:0044550">
    <property type="term" value="P:secondary metabolite biosynthetic process"/>
    <property type="evidence" value="ECO:0007669"/>
    <property type="project" value="TreeGrafter"/>
</dbReference>
<dbReference type="InterPro" id="IPR025110">
    <property type="entry name" value="AMP-bd_C"/>
</dbReference>
<dbReference type="GO" id="GO:0043041">
    <property type="term" value="P:amino acid activation for nonribosomal peptide biosynthetic process"/>
    <property type="evidence" value="ECO:0007669"/>
    <property type="project" value="TreeGrafter"/>
</dbReference>
<dbReference type="NCBIfam" id="TIGR01733">
    <property type="entry name" value="AA-adenyl-dom"/>
    <property type="match status" value="1"/>
</dbReference>
<evidence type="ECO:0000313" key="3">
    <source>
        <dbReference type="EMBL" id="AIS85366.1"/>
    </source>
</evidence>
<feature type="domain" description="AMP-dependent synthetase/ligase" evidence="1">
    <location>
        <begin position="15"/>
        <end position="354"/>
    </location>
</feature>
<dbReference type="InterPro" id="IPR000873">
    <property type="entry name" value="AMP-dep_synth/lig_dom"/>
</dbReference>
<dbReference type="AlphaFoldDB" id="A0A097CRS7"/>
<dbReference type="Pfam" id="PF13193">
    <property type="entry name" value="AMP-binding_C"/>
    <property type="match status" value="1"/>
</dbReference>
<gene>
    <name evidence="3" type="ORF">VASRM7_128</name>
</gene>
<dbReference type="EMBL" id="KF826639">
    <property type="protein sequence ID" value="AIS85366.1"/>
    <property type="molecule type" value="Genomic_DNA"/>
</dbReference>
<accession>A0A097CRS7</accession>
<dbReference type="InterPro" id="IPR042099">
    <property type="entry name" value="ANL_N_sf"/>
</dbReference>
<sequence>MTAAGTTLAVPQMVRRWTQRAPHAPAVRQGSHTRDYQAVAGLARAVADRLAAAGIRAEDRVAVLADRSADLPAVLLGIAAAGAVCVPMDATHPADRLRYVATDAQARLLLTDGTQQVPPTLAGLPVLRLDTLAPVSGEVDFDGHPQQLACLLYTSGSTGRPKGVGVTHGALANCLTATAEALTYAPGERLLAVTPLTFDIAMLELLMPLTTGGQVEIASRAQARSGPDLAQLLATTTPRYLHATPLTWQMLFTAGWTGNGGLVALIGGDRVPPALGGRLAERVERVHHLYGPTEATMYAVSDIVPPGPQPAVLPIGTAIPGTRAVVLDRALRPVPPGTVGELCLGGVCLARGYLGRPALTAERFVPDPDHPGERLYRTGDRALVLPDGRLELRGRDDDQVKIRGHRIELGEIENVMSEHPDVAVAAAVAVPVGADQRLVGYVQLRPAASASALDTLRAYLRDKLPGHMRPTAIGALRTMPTTTTGKVDRAALARIRLP</sequence>
<protein>
    <submittedName>
        <fullName evidence="3">Amino acid adenylation domain-containing protein</fullName>
    </submittedName>
</protein>
<dbReference type="Pfam" id="PF00501">
    <property type="entry name" value="AMP-binding"/>
    <property type="match status" value="1"/>
</dbReference>
<dbReference type="PANTHER" id="PTHR45527">
    <property type="entry name" value="NONRIBOSOMAL PEPTIDE SYNTHETASE"/>
    <property type="match status" value="1"/>
</dbReference>
<dbReference type="GO" id="GO:0005737">
    <property type="term" value="C:cytoplasm"/>
    <property type="evidence" value="ECO:0007669"/>
    <property type="project" value="TreeGrafter"/>
</dbReference>
<name>A0A097CRS7_9ACTN</name>
<dbReference type="Gene3D" id="3.40.50.12780">
    <property type="entry name" value="N-terminal domain of ligase-like"/>
    <property type="match status" value="1"/>
</dbReference>
<dbReference type="SUPFAM" id="SSF56801">
    <property type="entry name" value="Acetyl-CoA synthetase-like"/>
    <property type="match status" value="1"/>
</dbReference>
<organism evidence="3">
    <name type="scientific">Verrucosispora sp. MS100047</name>
    <dbReference type="NCBI Taxonomy" id="1410949"/>
    <lineage>
        <taxon>Bacteria</taxon>
        <taxon>Bacillati</taxon>
        <taxon>Actinomycetota</taxon>
        <taxon>Actinomycetes</taxon>
        <taxon>Micromonosporales</taxon>
        <taxon>Micromonosporaceae</taxon>
        <taxon>Micromonospora</taxon>
    </lineage>
</organism>
<evidence type="ECO:0000259" key="1">
    <source>
        <dbReference type="Pfam" id="PF00501"/>
    </source>
</evidence>
<evidence type="ECO:0000259" key="2">
    <source>
        <dbReference type="Pfam" id="PF13193"/>
    </source>
</evidence>
<dbReference type="InterPro" id="IPR045851">
    <property type="entry name" value="AMP-bd_C_sf"/>
</dbReference>
<reference evidence="3" key="1">
    <citation type="journal article" date="2016" name="Appl. Microbiol. Biotechnol.">
        <title>Anti-MRSA and anti-TB metabolites from marine-derived Verrucosispora sp. MS100047.</title>
        <authorList>
            <person name="Huang P."/>
            <person name="Xie F."/>
            <person name="Ren B."/>
            <person name="Wang Q."/>
            <person name="Wang J."/>
            <person name="Wang Q."/>
            <person name="Abdel-Mageed W.M."/>
            <person name="Liu M."/>
            <person name="Han J."/>
            <person name="Oyeleye A."/>
            <person name="Shen J."/>
            <person name="Song F."/>
            <person name="Dai H."/>
            <person name="Liu X."/>
            <person name="Zhang L."/>
        </authorList>
    </citation>
    <scope>NUCLEOTIDE SEQUENCE</scope>
    <source>
        <strain evidence="3">MS100047</strain>
    </source>
</reference>
<dbReference type="InterPro" id="IPR020845">
    <property type="entry name" value="AMP-binding_CS"/>
</dbReference>
<feature type="domain" description="AMP-binding enzyme C-terminal" evidence="2">
    <location>
        <begin position="411"/>
        <end position="486"/>
    </location>
</feature>
<proteinExistence type="predicted"/>
<dbReference type="Gene3D" id="3.30.300.30">
    <property type="match status" value="1"/>
</dbReference>